<feature type="compositionally biased region" description="Polar residues" evidence="4">
    <location>
        <begin position="1"/>
        <end position="16"/>
    </location>
</feature>
<keyword evidence="8" id="KW-1185">Reference proteome</keyword>
<dbReference type="InterPro" id="IPR023346">
    <property type="entry name" value="Lysozyme-like_dom_sf"/>
</dbReference>
<dbReference type="InterPro" id="IPR010618">
    <property type="entry name" value="RPF"/>
</dbReference>
<dbReference type="CDD" id="cd13925">
    <property type="entry name" value="RPF"/>
    <property type="match status" value="1"/>
</dbReference>
<feature type="transmembrane region" description="Helical" evidence="5">
    <location>
        <begin position="27"/>
        <end position="48"/>
    </location>
</feature>
<proteinExistence type="inferred from homology"/>
<dbReference type="InterPro" id="IPR011098">
    <property type="entry name" value="G5_dom"/>
</dbReference>
<comment type="similarity">
    <text evidence="1">Belongs to the transglycosylase family. Rpf subfamily.</text>
</comment>
<keyword evidence="5" id="KW-0472">Membrane</keyword>
<evidence type="ECO:0000256" key="4">
    <source>
        <dbReference type="SAM" id="MobiDB-lite"/>
    </source>
</evidence>
<evidence type="ECO:0000256" key="3">
    <source>
        <dbReference type="ARBA" id="ARBA00022801"/>
    </source>
</evidence>
<dbReference type="STRING" id="1921764.BSR28_07270"/>
<organism evidence="7 8">
    <name type="scientific">Boudabousia liubingyangii</name>
    <dbReference type="NCBI Taxonomy" id="1921764"/>
    <lineage>
        <taxon>Bacteria</taxon>
        <taxon>Bacillati</taxon>
        <taxon>Actinomycetota</taxon>
        <taxon>Actinomycetes</taxon>
        <taxon>Actinomycetales</taxon>
        <taxon>Actinomycetaceae</taxon>
        <taxon>Boudabousia</taxon>
    </lineage>
</organism>
<evidence type="ECO:0000313" key="7">
    <source>
        <dbReference type="EMBL" id="OKL46180.1"/>
    </source>
</evidence>
<dbReference type="Proteomes" id="UP000186785">
    <property type="component" value="Unassembled WGS sequence"/>
</dbReference>
<dbReference type="Pfam" id="PF06737">
    <property type="entry name" value="Transglycosylas"/>
    <property type="match status" value="1"/>
</dbReference>
<evidence type="ECO:0000259" key="6">
    <source>
        <dbReference type="PROSITE" id="PS51109"/>
    </source>
</evidence>
<comment type="caution">
    <text evidence="7">The sequence shown here is derived from an EMBL/GenBank/DDBJ whole genome shotgun (WGS) entry which is preliminary data.</text>
</comment>
<keyword evidence="5" id="KW-1133">Transmembrane helix</keyword>
<dbReference type="EMBL" id="MQSV01000006">
    <property type="protein sequence ID" value="OKL46180.1"/>
    <property type="molecule type" value="Genomic_DNA"/>
</dbReference>
<keyword evidence="3" id="KW-0378">Hydrolase</keyword>
<dbReference type="Pfam" id="PF03990">
    <property type="entry name" value="DUF348"/>
    <property type="match status" value="1"/>
</dbReference>
<feature type="region of interest" description="Disordered" evidence="4">
    <location>
        <begin position="301"/>
        <end position="346"/>
    </location>
</feature>
<dbReference type="RefSeq" id="WP_073709775.1">
    <property type="nucleotide sequence ID" value="NZ_MQSV01000006.1"/>
</dbReference>
<accession>A0A1Q5PJR7</accession>
<dbReference type="GO" id="GO:0016787">
    <property type="term" value="F:hydrolase activity"/>
    <property type="evidence" value="ECO:0007669"/>
    <property type="project" value="UniProtKB-KW"/>
</dbReference>
<sequence>MTVNENSAPNSELQNTDDQDQGKKKRLWMIGAGVLAVALAGGGSAAYLNSQYRSYEINVDGKTLTGSLYQGTVGQALEKSKVKLGDHDEVQPALDTKLTDNSQIKVLRAEQYQVLLNGKETPVWSTAKDLNSILQAAVKQNPGATPTLKADAKNTYAGHPLSDKEQEANFMIGGKPVKVKLTKDADLSSVLKSANADLQGQDSAILTLKDGQITAEVTQIRTSQRTETQKIDFETQRVNDDSLAKGETKVVTKGQPGERTLTIEETKTNGVVTSAKEVANEVTKEPVKQVINVGTKVVVAEQPKPAPEEAEQKQPSSDGKAPAAKQPEAKKPEAKKLEAPAKGSVPSSGVWHALAMCESGGNPRLVHGPYHGLYQFTVSTWRSVGGSGLPSQASPAEQLKRAKILQARSGWGQWPACSRKIGVR</sequence>
<keyword evidence="5" id="KW-0812">Transmembrane</keyword>
<feature type="domain" description="G5" evidence="6">
    <location>
        <begin position="217"/>
        <end position="297"/>
    </location>
</feature>
<dbReference type="InterPro" id="IPR007137">
    <property type="entry name" value="DUF348"/>
</dbReference>
<evidence type="ECO:0000256" key="5">
    <source>
        <dbReference type="SAM" id="Phobius"/>
    </source>
</evidence>
<keyword evidence="2" id="KW-0732">Signal</keyword>
<name>A0A1Q5PJR7_9ACTO</name>
<dbReference type="SMART" id="SM01208">
    <property type="entry name" value="G5"/>
    <property type="match status" value="1"/>
</dbReference>
<dbReference type="PROSITE" id="PS51109">
    <property type="entry name" value="G5"/>
    <property type="match status" value="1"/>
</dbReference>
<gene>
    <name evidence="7" type="ORF">BSR29_07975</name>
</gene>
<feature type="compositionally biased region" description="Basic and acidic residues" evidence="4">
    <location>
        <begin position="327"/>
        <end position="339"/>
    </location>
</feature>
<reference evidence="7 8" key="1">
    <citation type="submission" date="2016-11" db="EMBL/GenBank/DDBJ databases">
        <title>Actinomyces gypaetusis sp. nov. isolated from the vulture Gypaetus barbatus in Qinghai Tibet Plateau China.</title>
        <authorList>
            <person name="Meng X."/>
        </authorList>
    </citation>
    <scope>NUCLEOTIDE SEQUENCE [LARGE SCALE GENOMIC DNA]</scope>
    <source>
        <strain evidence="7 8">VUL4_2</strain>
    </source>
</reference>
<evidence type="ECO:0000256" key="2">
    <source>
        <dbReference type="ARBA" id="ARBA00022729"/>
    </source>
</evidence>
<dbReference type="AlphaFoldDB" id="A0A1Q5PJR7"/>
<dbReference type="SUPFAM" id="SSF53955">
    <property type="entry name" value="Lysozyme-like"/>
    <property type="match status" value="1"/>
</dbReference>
<evidence type="ECO:0000256" key="1">
    <source>
        <dbReference type="ARBA" id="ARBA00010830"/>
    </source>
</evidence>
<dbReference type="Gene3D" id="2.20.230.10">
    <property type="entry name" value="Resuscitation-promoting factor rpfb"/>
    <property type="match status" value="1"/>
</dbReference>
<protein>
    <recommendedName>
        <fullName evidence="6">G5 domain-containing protein</fullName>
    </recommendedName>
</protein>
<evidence type="ECO:0000313" key="8">
    <source>
        <dbReference type="Proteomes" id="UP000186785"/>
    </source>
</evidence>
<dbReference type="Pfam" id="PF07501">
    <property type="entry name" value="G5"/>
    <property type="match status" value="1"/>
</dbReference>
<dbReference type="Gene3D" id="1.10.530.10">
    <property type="match status" value="1"/>
</dbReference>
<feature type="region of interest" description="Disordered" evidence="4">
    <location>
        <begin position="1"/>
        <end position="22"/>
    </location>
</feature>
<dbReference type="OrthoDB" id="1404170at2"/>